<evidence type="ECO:0000256" key="1">
    <source>
        <dbReference type="ARBA" id="ARBA00012513"/>
    </source>
</evidence>
<feature type="compositionally biased region" description="Low complexity" evidence="9">
    <location>
        <begin position="452"/>
        <end position="462"/>
    </location>
</feature>
<dbReference type="EC" id="2.7.11.1" evidence="1"/>
<evidence type="ECO:0000256" key="9">
    <source>
        <dbReference type="SAM" id="MobiDB-lite"/>
    </source>
</evidence>
<dbReference type="Gene3D" id="1.10.510.10">
    <property type="entry name" value="Transferase(Phosphotransferase) domain 1"/>
    <property type="match status" value="1"/>
</dbReference>
<proteinExistence type="predicted"/>
<comment type="catalytic activity">
    <reaction evidence="8">
        <text>L-seryl-[protein] + ATP = O-phospho-L-seryl-[protein] + ADP + H(+)</text>
        <dbReference type="Rhea" id="RHEA:17989"/>
        <dbReference type="Rhea" id="RHEA-COMP:9863"/>
        <dbReference type="Rhea" id="RHEA-COMP:11604"/>
        <dbReference type="ChEBI" id="CHEBI:15378"/>
        <dbReference type="ChEBI" id="CHEBI:29999"/>
        <dbReference type="ChEBI" id="CHEBI:30616"/>
        <dbReference type="ChEBI" id="CHEBI:83421"/>
        <dbReference type="ChEBI" id="CHEBI:456216"/>
        <dbReference type="EC" id="2.7.11.1"/>
    </reaction>
</comment>
<dbReference type="SMART" id="SM00220">
    <property type="entry name" value="S_TKc"/>
    <property type="match status" value="1"/>
</dbReference>
<feature type="region of interest" description="Disordered" evidence="9">
    <location>
        <begin position="433"/>
        <end position="468"/>
    </location>
</feature>
<evidence type="ECO:0000256" key="3">
    <source>
        <dbReference type="ARBA" id="ARBA00022679"/>
    </source>
</evidence>
<keyword evidence="3" id="KW-0808">Transferase</keyword>
<keyword evidence="5 11" id="KW-0418">Kinase</keyword>
<dbReference type="InterPro" id="IPR050660">
    <property type="entry name" value="NEK_Ser/Thr_kinase"/>
</dbReference>
<accession>A0A6A6S452</accession>
<dbReference type="PANTHER" id="PTHR43671">
    <property type="entry name" value="SERINE/THREONINE-PROTEIN KINASE NEK"/>
    <property type="match status" value="1"/>
</dbReference>
<dbReference type="Pfam" id="PF00069">
    <property type="entry name" value="Pkinase"/>
    <property type="match status" value="1"/>
</dbReference>
<dbReference type="InterPro" id="IPR011009">
    <property type="entry name" value="Kinase-like_dom_sf"/>
</dbReference>
<dbReference type="AlphaFoldDB" id="A0A6A6S452"/>
<sequence>MSEKQRRYSDSWWKEIRTKPERKWVTVKELGINAGGMNGGIAIVKDLKTGKEFVEKRAKQSDIKTGFTENEILILKFLSCPGHPHINPLVDHFVDKKKERACIYLEYCSLGGLNSYINNRRGENDPPELFNEIDVWEWFIQLMSALAYCHYGPDLEKRDKKWNTTWHRDLKTPNILVTERQPEGQTTSITLQIADFGCSMQKTAVWERTDKKRDVCSFQTPQWAPPEVVKKQNYTTRSDIGAVIGCICNLVNFPSQFDHSNPAPGYTHELNEAIRGCMIVDQNKRPKSYEVLLYVKDKYNSVQEHLNTVGSPNPAFLSNSNRPPNQPNNYQPSRAIPGMGVPMGGMGGMGGRFGGMGGGRGQGFRTPGSPGIGNRYGGNPVSSQMPGMMGMGTPNTNLRPRDARRMAMLQQNLGGRPPFLSRGRGVLGLQRNFTEPPERYGGPPPGSGFGRPGFPRGFPGSRRGFRYG</sequence>
<reference evidence="11" key="1">
    <citation type="journal article" date="2020" name="Stud. Mycol.">
        <title>101 Dothideomycetes genomes: a test case for predicting lifestyles and emergence of pathogens.</title>
        <authorList>
            <person name="Haridas S."/>
            <person name="Albert R."/>
            <person name="Binder M."/>
            <person name="Bloem J."/>
            <person name="Labutti K."/>
            <person name="Salamov A."/>
            <person name="Andreopoulos B."/>
            <person name="Baker S."/>
            <person name="Barry K."/>
            <person name="Bills G."/>
            <person name="Bluhm B."/>
            <person name="Cannon C."/>
            <person name="Castanera R."/>
            <person name="Culley D."/>
            <person name="Daum C."/>
            <person name="Ezra D."/>
            <person name="Gonzalez J."/>
            <person name="Henrissat B."/>
            <person name="Kuo A."/>
            <person name="Liang C."/>
            <person name="Lipzen A."/>
            <person name="Lutzoni F."/>
            <person name="Magnuson J."/>
            <person name="Mondo S."/>
            <person name="Nolan M."/>
            <person name="Ohm R."/>
            <person name="Pangilinan J."/>
            <person name="Park H.-J."/>
            <person name="Ramirez L."/>
            <person name="Alfaro M."/>
            <person name="Sun H."/>
            <person name="Tritt A."/>
            <person name="Yoshinaga Y."/>
            <person name="Zwiers L.-H."/>
            <person name="Turgeon B."/>
            <person name="Goodwin S."/>
            <person name="Spatafora J."/>
            <person name="Crous P."/>
            <person name="Grigoriev I."/>
        </authorList>
    </citation>
    <scope>NUCLEOTIDE SEQUENCE</scope>
    <source>
        <strain evidence="11">CBS 473.64</strain>
    </source>
</reference>
<organism evidence="11 12">
    <name type="scientific">Massarina eburnea CBS 473.64</name>
    <dbReference type="NCBI Taxonomy" id="1395130"/>
    <lineage>
        <taxon>Eukaryota</taxon>
        <taxon>Fungi</taxon>
        <taxon>Dikarya</taxon>
        <taxon>Ascomycota</taxon>
        <taxon>Pezizomycotina</taxon>
        <taxon>Dothideomycetes</taxon>
        <taxon>Pleosporomycetidae</taxon>
        <taxon>Pleosporales</taxon>
        <taxon>Massarineae</taxon>
        <taxon>Massarinaceae</taxon>
        <taxon>Massarina</taxon>
    </lineage>
</organism>
<evidence type="ECO:0000313" key="11">
    <source>
        <dbReference type="EMBL" id="KAF2640934.1"/>
    </source>
</evidence>
<evidence type="ECO:0000256" key="8">
    <source>
        <dbReference type="ARBA" id="ARBA00048679"/>
    </source>
</evidence>
<keyword evidence="12" id="KW-1185">Reference proteome</keyword>
<feature type="domain" description="Protein kinase" evidence="10">
    <location>
        <begin position="27"/>
        <end position="300"/>
    </location>
</feature>
<dbReference type="OrthoDB" id="310217at2759"/>
<keyword evidence="4" id="KW-0547">Nucleotide-binding</keyword>
<evidence type="ECO:0000313" key="12">
    <source>
        <dbReference type="Proteomes" id="UP000799753"/>
    </source>
</evidence>
<dbReference type="GO" id="GO:0005524">
    <property type="term" value="F:ATP binding"/>
    <property type="evidence" value="ECO:0007669"/>
    <property type="project" value="UniProtKB-KW"/>
</dbReference>
<dbReference type="SUPFAM" id="SSF56112">
    <property type="entry name" value="Protein kinase-like (PK-like)"/>
    <property type="match status" value="1"/>
</dbReference>
<name>A0A6A6S452_9PLEO</name>
<dbReference type="PANTHER" id="PTHR43671:SF98">
    <property type="entry name" value="SERINE_THREONINE-PROTEIN KINASE NEK11"/>
    <property type="match status" value="1"/>
</dbReference>
<keyword evidence="6" id="KW-0067">ATP-binding</keyword>
<evidence type="ECO:0000256" key="2">
    <source>
        <dbReference type="ARBA" id="ARBA00022527"/>
    </source>
</evidence>
<keyword evidence="2" id="KW-0723">Serine/threonine-protein kinase</keyword>
<dbReference type="EMBL" id="MU006784">
    <property type="protein sequence ID" value="KAF2640934.1"/>
    <property type="molecule type" value="Genomic_DNA"/>
</dbReference>
<dbReference type="Proteomes" id="UP000799753">
    <property type="component" value="Unassembled WGS sequence"/>
</dbReference>
<evidence type="ECO:0000256" key="6">
    <source>
        <dbReference type="ARBA" id="ARBA00022840"/>
    </source>
</evidence>
<evidence type="ECO:0000256" key="4">
    <source>
        <dbReference type="ARBA" id="ARBA00022741"/>
    </source>
</evidence>
<evidence type="ECO:0000256" key="7">
    <source>
        <dbReference type="ARBA" id="ARBA00047899"/>
    </source>
</evidence>
<feature type="compositionally biased region" description="Low complexity" evidence="9">
    <location>
        <begin position="318"/>
        <end position="329"/>
    </location>
</feature>
<evidence type="ECO:0000256" key="5">
    <source>
        <dbReference type="ARBA" id="ARBA00022777"/>
    </source>
</evidence>
<protein>
    <recommendedName>
        <fullName evidence="1">non-specific serine/threonine protein kinase</fullName>
        <ecNumber evidence="1">2.7.11.1</ecNumber>
    </recommendedName>
</protein>
<feature type="region of interest" description="Disordered" evidence="9">
    <location>
        <begin position="310"/>
        <end position="329"/>
    </location>
</feature>
<comment type="catalytic activity">
    <reaction evidence="7">
        <text>L-threonyl-[protein] + ATP = O-phospho-L-threonyl-[protein] + ADP + H(+)</text>
        <dbReference type="Rhea" id="RHEA:46608"/>
        <dbReference type="Rhea" id="RHEA-COMP:11060"/>
        <dbReference type="Rhea" id="RHEA-COMP:11605"/>
        <dbReference type="ChEBI" id="CHEBI:15378"/>
        <dbReference type="ChEBI" id="CHEBI:30013"/>
        <dbReference type="ChEBI" id="CHEBI:30616"/>
        <dbReference type="ChEBI" id="CHEBI:61977"/>
        <dbReference type="ChEBI" id="CHEBI:456216"/>
        <dbReference type="EC" id="2.7.11.1"/>
    </reaction>
</comment>
<dbReference type="InterPro" id="IPR000719">
    <property type="entry name" value="Prot_kinase_dom"/>
</dbReference>
<dbReference type="PROSITE" id="PS50011">
    <property type="entry name" value="PROTEIN_KINASE_DOM"/>
    <property type="match status" value="1"/>
</dbReference>
<evidence type="ECO:0000259" key="10">
    <source>
        <dbReference type="PROSITE" id="PS50011"/>
    </source>
</evidence>
<dbReference type="GO" id="GO:0004674">
    <property type="term" value="F:protein serine/threonine kinase activity"/>
    <property type="evidence" value="ECO:0007669"/>
    <property type="project" value="UniProtKB-KW"/>
</dbReference>
<gene>
    <name evidence="11" type="ORF">P280DRAFT_333815</name>
</gene>